<organism evidence="2 3">
    <name type="scientific">Blautia segnis</name>
    <dbReference type="NCBI Taxonomy" id="2763030"/>
    <lineage>
        <taxon>Bacteria</taxon>
        <taxon>Bacillati</taxon>
        <taxon>Bacillota</taxon>
        <taxon>Clostridia</taxon>
        <taxon>Lachnospirales</taxon>
        <taxon>Lachnospiraceae</taxon>
        <taxon>Blautia</taxon>
    </lineage>
</organism>
<keyword evidence="3" id="KW-1185">Reference proteome</keyword>
<dbReference type="Proteomes" id="UP000652847">
    <property type="component" value="Unassembled WGS sequence"/>
</dbReference>
<evidence type="ECO:0000313" key="2">
    <source>
        <dbReference type="EMBL" id="MBC5651854.1"/>
    </source>
</evidence>
<dbReference type="Gene3D" id="3.40.50.620">
    <property type="entry name" value="HUPs"/>
    <property type="match status" value="1"/>
</dbReference>
<feature type="domain" description="DUF218" evidence="1">
    <location>
        <begin position="24"/>
        <end position="149"/>
    </location>
</feature>
<dbReference type="PANTHER" id="PTHR30336">
    <property type="entry name" value="INNER MEMBRANE PROTEIN, PROBABLE PERMEASE"/>
    <property type="match status" value="1"/>
</dbReference>
<name>A0A8I0AK89_9FIRM</name>
<reference evidence="2 3" key="1">
    <citation type="submission" date="2020-08" db="EMBL/GenBank/DDBJ databases">
        <title>Genome public.</title>
        <authorList>
            <person name="Liu C."/>
            <person name="Sun Q."/>
        </authorList>
    </citation>
    <scope>NUCLEOTIDE SEQUENCE [LARGE SCALE GENOMIC DNA]</scope>
    <source>
        <strain evidence="2 3">BX17</strain>
    </source>
</reference>
<dbReference type="GO" id="GO:0005886">
    <property type="term" value="C:plasma membrane"/>
    <property type="evidence" value="ECO:0007669"/>
    <property type="project" value="TreeGrafter"/>
</dbReference>
<dbReference type="CDD" id="cd06259">
    <property type="entry name" value="YdcF-like"/>
    <property type="match status" value="1"/>
</dbReference>
<dbReference type="AlphaFoldDB" id="A0A8I0AK89"/>
<dbReference type="InterPro" id="IPR003848">
    <property type="entry name" value="DUF218"/>
</dbReference>
<evidence type="ECO:0000259" key="1">
    <source>
        <dbReference type="Pfam" id="PF02698"/>
    </source>
</evidence>
<dbReference type="InterPro" id="IPR014729">
    <property type="entry name" value="Rossmann-like_a/b/a_fold"/>
</dbReference>
<dbReference type="Pfam" id="PF02698">
    <property type="entry name" value="DUF218"/>
    <property type="match status" value="1"/>
</dbReference>
<evidence type="ECO:0000313" key="3">
    <source>
        <dbReference type="Proteomes" id="UP000652847"/>
    </source>
</evidence>
<dbReference type="InterPro" id="IPR051599">
    <property type="entry name" value="Cell_Envelope_Assoc"/>
</dbReference>
<protein>
    <submittedName>
        <fullName evidence="2">YdcF family protein</fullName>
    </submittedName>
</protein>
<gene>
    <name evidence="2" type="ORF">H8S54_12240</name>
</gene>
<dbReference type="PANTHER" id="PTHR30336:SF20">
    <property type="entry name" value="DUF218 DOMAIN-CONTAINING PROTEIN"/>
    <property type="match status" value="1"/>
</dbReference>
<sequence>MDYSEFLRTAEDFVFAEDQPEKADIIFVPGNGFPQMAERAAQLYKEGYAPYILPSGRYSITLGKFVGVQSHQEIYDGEYETEWEFLKSVLMKNGVPEEAILREDQATFTYENAIYSRQVTDRAGIQVNKAILCCKTYHARRSLMYYQILYPEAKILVCPACPDGITRENWRETEVGLEAVTGEIDRIVKQFCLMLGDKGR</sequence>
<comment type="caution">
    <text evidence="2">The sequence shown here is derived from an EMBL/GenBank/DDBJ whole genome shotgun (WGS) entry which is preliminary data.</text>
</comment>
<accession>A0A8I0AK89</accession>
<proteinExistence type="predicted"/>
<dbReference type="EMBL" id="JACOOT010000029">
    <property type="protein sequence ID" value="MBC5651854.1"/>
    <property type="molecule type" value="Genomic_DNA"/>
</dbReference>
<dbReference type="RefSeq" id="WP_186901578.1">
    <property type="nucleotide sequence ID" value="NZ_JACOOT010000029.1"/>
</dbReference>